<evidence type="ECO:0000256" key="2">
    <source>
        <dbReference type="ARBA" id="ARBA00022803"/>
    </source>
</evidence>
<keyword evidence="6" id="KW-1185">Reference proteome</keyword>
<dbReference type="AlphaFoldDB" id="A0A430A8I3"/>
<dbReference type="InterPro" id="IPR019734">
    <property type="entry name" value="TPR_rpt"/>
</dbReference>
<comment type="caution">
    <text evidence="5">The sequence shown here is derived from an EMBL/GenBank/DDBJ whole genome shotgun (WGS) entry which is preliminary data.</text>
</comment>
<dbReference type="InterPro" id="IPR011990">
    <property type="entry name" value="TPR-like_helical_dom_sf"/>
</dbReference>
<dbReference type="OrthoDB" id="2410059at2"/>
<dbReference type="Pfam" id="PF07719">
    <property type="entry name" value="TPR_2"/>
    <property type="match status" value="1"/>
</dbReference>
<dbReference type="InterPro" id="IPR013105">
    <property type="entry name" value="TPR_2"/>
</dbReference>
<accession>A0A430A8I3</accession>
<evidence type="ECO:0000256" key="1">
    <source>
        <dbReference type="ARBA" id="ARBA00022737"/>
    </source>
</evidence>
<reference evidence="5 6" key="1">
    <citation type="submission" date="2017-05" db="EMBL/GenBank/DDBJ databases">
        <title>Vagococcus spp. assemblies.</title>
        <authorList>
            <person name="Gulvik C.A."/>
        </authorList>
    </citation>
    <scope>NUCLEOTIDE SEQUENCE [LARGE SCALE GENOMIC DNA]</scope>
    <source>
        <strain evidence="5 6">CCUG 41755</strain>
    </source>
</reference>
<keyword evidence="4" id="KW-1133">Transmembrane helix</keyword>
<gene>
    <name evidence="5" type="ORF">CBF31_06815</name>
</gene>
<evidence type="ECO:0000256" key="3">
    <source>
        <dbReference type="PROSITE-ProRule" id="PRU00339"/>
    </source>
</evidence>
<evidence type="ECO:0000256" key="4">
    <source>
        <dbReference type="SAM" id="Phobius"/>
    </source>
</evidence>
<dbReference type="EMBL" id="NGJY01000002">
    <property type="protein sequence ID" value="RSU03418.1"/>
    <property type="molecule type" value="Genomic_DNA"/>
</dbReference>
<keyword evidence="4" id="KW-0812">Transmembrane</keyword>
<proteinExistence type="predicted"/>
<dbReference type="Proteomes" id="UP000287101">
    <property type="component" value="Unassembled WGS sequence"/>
</dbReference>
<evidence type="ECO:0000313" key="6">
    <source>
        <dbReference type="Proteomes" id="UP000287101"/>
    </source>
</evidence>
<dbReference type="SUPFAM" id="SSF48452">
    <property type="entry name" value="TPR-like"/>
    <property type="match status" value="1"/>
</dbReference>
<name>A0A430A8I3_9ENTE</name>
<keyword evidence="1" id="KW-0677">Repeat</keyword>
<sequence length="163" mass="18395">MMKEVLEKLKEIVKPGGGKKQHQQRLFILLGAVVLVAGVLYGLNGGSKEYRHAMALGDSYFEQRDYGEAEKAYRTAHDLNPGDKQSVESYTVSEELGNIWVAINNGEAGTELHDEIEALLPSISDREVKKAYQEAVESIESSPLYETYKRIDKRYEEEYGSNF</sequence>
<keyword evidence="2 3" id="KW-0802">TPR repeat</keyword>
<evidence type="ECO:0000313" key="5">
    <source>
        <dbReference type="EMBL" id="RSU03418.1"/>
    </source>
</evidence>
<dbReference type="PROSITE" id="PS50005">
    <property type="entry name" value="TPR"/>
    <property type="match status" value="1"/>
</dbReference>
<keyword evidence="4" id="KW-0472">Membrane</keyword>
<feature type="repeat" description="TPR" evidence="3">
    <location>
        <begin position="50"/>
        <end position="83"/>
    </location>
</feature>
<organism evidence="5 6">
    <name type="scientific">Vagococcus fessus</name>
    <dbReference type="NCBI Taxonomy" id="120370"/>
    <lineage>
        <taxon>Bacteria</taxon>
        <taxon>Bacillati</taxon>
        <taxon>Bacillota</taxon>
        <taxon>Bacilli</taxon>
        <taxon>Lactobacillales</taxon>
        <taxon>Enterococcaceae</taxon>
        <taxon>Vagococcus</taxon>
    </lineage>
</organism>
<feature type="transmembrane region" description="Helical" evidence="4">
    <location>
        <begin position="26"/>
        <end position="43"/>
    </location>
</feature>
<protein>
    <submittedName>
        <fullName evidence="5">Uncharacterized protein</fullName>
    </submittedName>
</protein>
<dbReference type="Gene3D" id="1.25.40.10">
    <property type="entry name" value="Tetratricopeptide repeat domain"/>
    <property type="match status" value="1"/>
</dbReference>